<reference evidence="3" key="1">
    <citation type="journal article" date="2019" name="Int. J. Syst. Evol. Microbiol.">
        <title>The Global Catalogue of Microorganisms (GCM) 10K type strain sequencing project: providing services to taxonomists for standard genome sequencing and annotation.</title>
        <authorList>
            <consortium name="The Broad Institute Genomics Platform"/>
            <consortium name="The Broad Institute Genome Sequencing Center for Infectious Disease"/>
            <person name="Wu L."/>
            <person name="Ma J."/>
        </authorList>
    </citation>
    <scope>NUCLEOTIDE SEQUENCE [LARGE SCALE GENOMIC DNA]</scope>
    <source>
        <strain evidence="3">CCUG 59685</strain>
    </source>
</reference>
<evidence type="ECO:0000313" key="2">
    <source>
        <dbReference type="EMBL" id="MFD0930778.1"/>
    </source>
</evidence>
<accession>A0ABW3GK76</accession>
<protein>
    <submittedName>
        <fullName evidence="2">Gamma-glutamylcyclotransferase</fullName>
    </submittedName>
</protein>
<name>A0ABW3GK76_9PROT</name>
<dbReference type="Proteomes" id="UP001597106">
    <property type="component" value="Unassembled WGS sequence"/>
</dbReference>
<dbReference type="SUPFAM" id="SSF110857">
    <property type="entry name" value="Gamma-glutamyl cyclotransferase-like"/>
    <property type="match status" value="1"/>
</dbReference>
<evidence type="ECO:0000313" key="3">
    <source>
        <dbReference type="Proteomes" id="UP001597106"/>
    </source>
</evidence>
<evidence type="ECO:0000259" key="1">
    <source>
        <dbReference type="Pfam" id="PF06094"/>
    </source>
</evidence>
<dbReference type="CDD" id="cd06661">
    <property type="entry name" value="GGCT_like"/>
    <property type="match status" value="1"/>
</dbReference>
<dbReference type="Gene3D" id="3.10.490.10">
    <property type="entry name" value="Gamma-glutamyl cyclotransferase-like"/>
    <property type="match status" value="1"/>
</dbReference>
<dbReference type="EMBL" id="JBHTJW010000003">
    <property type="protein sequence ID" value="MFD0930778.1"/>
    <property type="molecule type" value="Genomic_DNA"/>
</dbReference>
<dbReference type="RefSeq" id="WP_379077626.1">
    <property type="nucleotide sequence ID" value="NZ_JBHTJW010000003.1"/>
</dbReference>
<feature type="domain" description="Gamma-glutamylcyclotransferase AIG2-like" evidence="1">
    <location>
        <begin position="5"/>
        <end position="129"/>
    </location>
</feature>
<sequence>MNDLLFVYGTLRQGNTHAMSLYLAQQADFVAYGWFQGLMYQISFYPGVVASNDHSHRVYGEVYRLRDAQSVLAMLDEYEECSVRHPQPAEYQRVQTQIITIDDQLLEPVWIYLYQWPVADKARIVTGDFMHPIQMA</sequence>
<dbReference type="Pfam" id="PF06094">
    <property type="entry name" value="GGACT"/>
    <property type="match status" value="1"/>
</dbReference>
<dbReference type="InterPro" id="IPR009288">
    <property type="entry name" value="AIG2-like_dom"/>
</dbReference>
<organism evidence="2 3">
    <name type="scientific">Methylophilus glucosoxydans</name>
    <dbReference type="NCBI Taxonomy" id="752553"/>
    <lineage>
        <taxon>Bacteria</taxon>
        <taxon>Pseudomonadati</taxon>
        <taxon>Pseudomonadota</taxon>
        <taxon>Betaproteobacteria</taxon>
        <taxon>Nitrosomonadales</taxon>
        <taxon>Methylophilaceae</taxon>
        <taxon>Methylophilus</taxon>
    </lineage>
</organism>
<keyword evidence="3" id="KW-1185">Reference proteome</keyword>
<dbReference type="InterPro" id="IPR013024">
    <property type="entry name" value="GGCT-like"/>
</dbReference>
<proteinExistence type="predicted"/>
<dbReference type="InterPro" id="IPR036568">
    <property type="entry name" value="GGCT-like_sf"/>
</dbReference>
<gene>
    <name evidence="2" type="ORF">ACFQ1T_13400</name>
</gene>
<comment type="caution">
    <text evidence="2">The sequence shown here is derived from an EMBL/GenBank/DDBJ whole genome shotgun (WGS) entry which is preliminary data.</text>
</comment>